<evidence type="ECO:0000256" key="1">
    <source>
        <dbReference type="ARBA" id="ARBA00004141"/>
    </source>
</evidence>
<feature type="compositionally biased region" description="Acidic residues" evidence="7">
    <location>
        <begin position="207"/>
        <end position="219"/>
    </location>
</feature>
<feature type="transmembrane region" description="Helical" evidence="8">
    <location>
        <begin position="485"/>
        <end position="516"/>
    </location>
</feature>
<feature type="compositionally biased region" description="Basic and acidic residues" evidence="7">
    <location>
        <begin position="743"/>
        <end position="763"/>
    </location>
</feature>
<feature type="transmembrane region" description="Helical" evidence="8">
    <location>
        <begin position="421"/>
        <end position="441"/>
    </location>
</feature>
<feature type="compositionally biased region" description="Low complexity" evidence="7">
    <location>
        <begin position="262"/>
        <end position="272"/>
    </location>
</feature>
<dbReference type="InterPro" id="IPR012677">
    <property type="entry name" value="Nucleotide-bd_a/b_plait_sf"/>
</dbReference>
<feature type="transmembrane region" description="Helical" evidence="8">
    <location>
        <begin position="453"/>
        <end position="473"/>
    </location>
</feature>
<sequence length="773" mass="84813">MLQGLFSGAVGVSRSAVKDITDSTNEAKAYAILSFSWGAGSIFGPIVGGIFESPTVRYPGLFPADKHPFFDKYPYALPCFVAASVLLFGSSLTALVNRDGGSLFNSISLPDNSTTIKERIVTFFKSFKSGQLNEETPISPLQDIHSRYPSYIESDGQAESLRQPQPKQSRSFAQRLLLAQEENVVSITDLWVQSALTREVERYNHEEEAEDIAIEEEGDQSGLGSPNPSGFASHYEDDDDDHLDNNTIDLTNPSERDVEELSSSASIRPSASTGFRNSFRRNSAGLGFSRPSSLVDRGDRLGEENLAKLGSVPRIHQLGMTAARPKSILDNVGLSSQKSWIGLDEQFDDLEGGSSRLGAIPEQNQPAIIEEKPVEMTLMIKLILFQYSFLALHNTTFDQLFTTFLLTDYTSGGLSLTPSHFSTLIAMMAGINIFYQFYLYGKIGPPNGQLTHLQMFRIASLIYIMTYGAVPFVRKLARPESESDLLVMSGLAILTAIRYAATTAAYTSITILINVMSPPSISGLTNSYGQSAVSLSRFLGPIFGGYLWKTFLTGDIDGYRYAFWLVSVMAVILNLAVDSESSTDIPNQLNTPREPRQPPAGERENQIKMTNVHYEISEEMLGNIFNGYQVTKLRIRYDKSGRSTGEAIVAFESSEDADRAIEEFNGKTAKDQIINVEPYGYFTVDPPSHAGASSGDNAGSLLSRLGSKVNPGPVPTGPRAQISRRSVKQSKPKKAGFNKPKPAPKDADSLDKELDEFMKKPTENDNTEDTEMS</sequence>
<accession>A0A4T0PA05</accession>
<feature type="region of interest" description="Disordered" evidence="7">
    <location>
        <begin position="582"/>
        <end position="604"/>
    </location>
</feature>
<dbReference type="GO" id="GO:0016020">
    <property type="term" value="C:membrane"/>
    <property type="evidence" value="ECO:0007669"/>
    <property type="project" value="UniProtKB-SubCell"/>
</dbReference>
<dbReference type="PROSITE" id="PS50102">
    <property type="entry name" value="RRM"/>
    <property type="match status" value="1"/>
</dbReference>
<feature type="compositionally biased region" description="Polar residues" evidence="7">
    <location>
        <begin position="582"/>
        <end position="591"/>
    </location>
</feature>
<dbReference type="SMART" id="SM00360">
    <property type="entry name" value="RRM"/>
    <property type="match status" value="1"/>
</dbReference>
<dbReference type="Proteomes" id="UP000307169">
    <property type="component" value="Unassembled WGS sequence"/>
</dbReference>
<feature type="transmembrane region" description="Helical" evidence="8">
    <location>
        <begin position="75"/>
        <end position="96"/>
    </location>
</feature>
<evidence type="ECO:0000256" key="7">
    <source>
        <dbReference type="SAM" id="MobiDB-lite"/>
    </source>
</evidence>
<name>A0A4T0PA05_9BASI</name>
<dbReference type="Pfam" id="PF00076">
    <property type="entry name" value="RRM_1"/>
    <property type="match status" value="1"/>
</dbReference>
<dbReference type="EMBL" id="SPRH01000020">
    <property type="protein sequence ID" value="TIC00818.1"/>
    <property type="molecule type" value="Genomic_DNA"/>
</dbReference>
<evidence type="ECO:0000256" key="3">
    <source>
        <dbReference type="ARBA" id="ARBA00022692"/>
    </source>
</evidence>
<reference evidence="10 11" key="1">
    <citation type="submission" date="2019-03" db="EMBL/GenBank/DDBJ databases">
        <title>Sequencing 25 genomes of Wallemia mellicola.</title>
        <authorList>
            <person name="Gostincar C."/>
        </authorList>
    </citation>
    <scope>NUCLEOTIDE SEQUENCE [LARGE SCALE GENOMIC DNA]</scope>
    <source>
        <strain evidence="10 11">EXF-1262</strain>
    </source>
</reference>
<dbReference type="InterPro" id="IPR000504">
    <property type="entry name" value="RRM_dom"/>
</dbReference>
<dbReference type="SUPFAM" id="SSF54928">
    <property type="entry name" value="RNA-binding domain, RBD"/>
    <property type="match status" value="1"/>
</dbReference>
<dbReference type="Gene3D" id="3.30.70.330">
    <property type="match status" value="1"/>
</dbReference>
<evidence type="ECO:0000313" key="10">
    <source>
        <dbReference type="EMBL" id="TIC00818.1"/>
    </source>
</evidence>
<evidence type="ECO:0000256" key="2">
    <source>
        <dbReference type="ARBA" id="ARBA00022448"/>
    </source>
</evidence>
<keyword evidence="6" id="KW-0694">RNA-binding</keyword>
<evidence type="ECO:0000259" key="9">
    <source>
        <dbReference type="PROSITE" id="PS50102"/>
    </source>
</evidence>
<feature type="domain" description="RRM" evidence="9">
    <location>
        <begin position="605"/>
        <end position="677"/>
    </location>
</feature>
<keyword evidence="3 8" id="KW-0812">Transmembrane</keyword>
<feature type="compositionally biased region" description="Basic residues" evidence="7">
    <location>
        <begin position="725"/>
        <end position="736"/>
    </location>
</feature>
<dbReference type="SUPFAM" id="SSF103473">
    <property type="entry name" value="MFS general substrate transporter"/>
    <property type="match status" value="2"/>
</dbReference>
<dbReference type="AlphaFoldDB" id="A0A4T0PA05"/>
<comment type="caution">
    <text evidence="10">The sequence shown here is derived from an EMBL/GenBank/DDBJ whole genome shotgun (WGS) entry which is preliminary data.</text>
</comment>
<evidence type="ECO:0000313" key="11">
    <source>
        <dbReference type="Proteomes" id="UP000307169"/>
    </source>
</evidence>
<organism evidence="10 11">
    <name type="scientific">Wallemia mellicola</name>
    <dbReference type="NCBI Taxonomy" id="1708541"/>
    <lineage>
        <taxon>Eukaryota</taxon>
        <taxon>Fungi</taxon>
        <taxon>Dikarya</taxon>
        <taxon>Basidiomycota</taxon>
        <taxon>Wallemiomycotina</taxon>
        <taxon>Wallemiomycetes</taxon>
        <taxon>Wallemiales</taxon>
        <taxon>Wallemiaceae</taxon>
        <taxon>Wallemia</taxon>
    </lineage>
</organism>
<dbReference type="PANTHER" id="PTHR23504">
    <property type="entry name" value="MAJOR FACILITATOR SUPERFAMILY DOMAIN-CONTAINING PROTEIN 10"/>
    <property type="match status" value="1"/>
</dbReference>
<evidence type="ECO:0000256" key="5">
    <source>
        <dbReference type="ARBA" id="ARBA00023136"/>
    </source>
</evidence>
<evidence type="ECO:0000256" key="6">
    <source>
        <dbReference type="PROSITE-ProRule" id="PRU00176"/>
    </source>
</evidence>
<comment type="subcellular location">
    <subcellularLocation>
        <location evidence="1">Membrane</location>
        <topology evidence="1">Multi-pass membrane protein</topology>
    </subcellularLocation>
</comment>
<feature type="region of interest" description="Disordered" evidence="7">
    <location>
        <begin position="203"/>
        <end position="276"/>
    </location>
</feature>
<dbReference type="GO" id="GO:0003723">
    <property type="term" value="F:RNA binding"/>
    <property type="evidence" value="ECO:0007669"/>
    <property type="project" value="UniProtKB-UniRule"/>
</dbReference>
<keyword evidence="4 8" id="KW-1133">Transmembrane helix</keyword>
<feature type="compositionally biased region" description="Basic and acidic residues" evidence="7">
    <location>
        <begin position="593"/>
        <end position="604"/>
    </location>
</feature>
<evidence type="ECO:0000256" key="4">
    <source>
        <dbReference type="ARBA" id="ARBA00022989"/>
    </source>
</evidence>
<gene>
    <name evidence="10" type="ORF">E3Q17_02036</name>
</gene>
<dbReference type="InterPro" id="IPR036259">
    <property type="entry name" value="MFS_trans_sf"/>
</dbReference>
<keyword evidence="2" id="KW-0813">Transport</keyword>
<dbReference type="PANTHER" id="PTHR23504:SF17">
    <property type="entry name" value="MAJOR FACILITATOR SUPERFAMILY (MFS) PROFILE DOMAIN-CONTAINING PROTEIN"/>
    <property type="match status" value="1"/>
</dbReference>
<evidence type="ECO:0000256" key="8">
    <source>
        <dbReference type="SAM" id="Phobius"/>
    </source>
</evidence>
<proteinExistence type="predicted"/>
<keyword evidence="5 8" id="KW-0472">Membrane</keyword>
<protein>
    <submittedName>
        <fullName evidence="10">Major facilitator superfamily MFS-1</fullName>
    </submittedName>
</protein>
<feature type="region of interest" description="Disordered" evidence="7">
    <location>
        <begin position="687"/>
        <end position="773"/>
    </location>
</feature>
<feature type="transmembrane region" description="Helical" evidence="8">
    <location>
        <begin position="30"/>
        <end position="51"/>
    </location>
</feature>
<dbReference type="InterPro" id="IPR035979">
    <property type="entry name" value="RBD_domain_sf"/>
</dbReference>
<dbReference type="Gene3D" id="1.20.1250.20">
    <property type="entry name" value="MFS general substrate transporter like domains"/>
    <property type="match status" value="2"/>
</dbReference>